<reference evidence="2 3" key="1">
    <citation type="journal article" date="2010" name="Science">
        <title>Genomic comparison of the ants Camponotus floridanus and Harpegnathos saltator.</title>
        <authorList>
            <person name="Bonasio R."/>
            <person name="Zhang G."/>
            <person name="Ye C."/>
            <person name="Mutti N.S."/>
            <person name="Fang X."/>
            <person name="Qin N."/>
            <person name="Donahue G."/>
            <person name="Yang P."/>
            <person name="Li Q."/>
            <person name="Li C."/>
            <person name="Zhang P."/>
            <person name="Huang Z."/>
            <person name="Berger S.L."/>
            <person name="Reinberg D."/>
            <person name="Wang J."/>
            <person name="Liebig J."/>
        </authorList>
    </citation>
    <scope>NUCLEOTIDE SEQUENCE [LARGE SCALE GENOMIC DNA]</scope>
    <source>
        <strain evidence="2 3">R22 G/1</strain>
    </source>
</reference>
<feature type="region of interest" description="Disordered" evidence="1">
    <location>
        <begin position="233"/>
        <end position="262"/>
    </location>
</feature>
<dbReference type="EMBL" id="GL451506">
    <property type="protein sequence ID" value="EFN79160.1"/>
    <property type="molecule type" value="Genomic_DNA"/>
</dbReference>
<name>E2BYR0_HARSA</name>
<accession>E2BYR0</accession>
<proteinExistence type="predicted"/>
<protein>
    <submittedName>
        <fullName evidence="2">Uncharacterized protein</fullName>
    </submittedName>
</protein>
<dbReference type="Proteomes" id="UP000008237">
    <property type="component" value="Unassembled WGS sequence"/>
</dbReference>
<evidence type="ECO:0000256" key="1">
    <source>
        <dbReference type="SAM" id="MobiDB-lite"/>
    </source>
</evidence>
<feature type="region of interest" description="Disordered" evidence="1">
    <location>
        <begin position="1"/>
        <end position="95"/>
    </location>
</feature>
<keyword evidence="3" id="KW-1185">Reference proteome</keyword>
<gene>
    <name evidence="2" type="ORF">EAI_14038</name>
</gene>
<dbReference type="InParanoid" id="E2BYR0"/>
<evidence type="ECO:0000313" key="3">
    <source>
        <dbReference type="Proteomes" id="UP000008237"/>
    </source>
</evidence>
<organism evidence="3">
    <name type="scientific">Harpegnathos saltator</name>
    <name type="common">Jerdon's jumping ant</name>
    <dbReference type="NCBI Taxonomy" id="610380"/>
    <lineage>
        <taxon>Eukaryota</taxon>
        <taxon>Metazoa</taxon>
        <taxon>Ecdysozoa</taxon>
        <taxon>Arthropoda</taxon>
        <taxon>Hexapoda</taxon>
        <taxon>Insecta</taxon>
        <taxon>Pterygota</taxon>
        <taxon>Neoptera</taxon>
        <taxon>Endopterygota</taxon>
        <taxon>Hymenoptera</taxon>
        <taxon>Apocrita</taxon>
        <taxon>Aculeata</taxon>
        <taxon>Formicoidea</taxon>
        <taxon>Formicidae</taxon>
        <taxon>Ponerinae</taxon>
        <taxon>Ponerini</taxon>
        <taxon>Harpegnathos</taxon>
    </lineage>
</organism>
<evidence type="ECO:0000313" key="2">
    <source>
        <dbReference type="EMBL" id="EFN79160.1"/>
    </source>
</evidence>
<feature type="compositionally biased region" description="Acidic residues" evidence="1">
    <location>
        <begin position="66"/>
        <end position="80"/>
    </location>
</feature>
<sequence length="262" mass="29834">MADLNKKKGRKGRRTSGLEEEESLSEGSWKGGLFGTPASELLRFVGSEAMSEMGVEEGSEQRKDSDDGDPLSLSEDEEELGAVGGKKKEEEVEYPPYSAKRWGEWKEYLREQIEEWGMNRSLGNLQKGRLREVFSRTLQYSQELVVAAAAMEDRVEKIEKKLLISETCRKELCGYMEEITAQSKAIKGKKNRREAEFEKERAQWKDLLEKEREGTAQKLQALERNLTDLDNLFRRQEERGLGEGVEASTQTEMSGMPPPTPM</sequence>
<dbReference type="AlphaFoldDB" id="E2BYR0"/>